<dbReference type="AlphaFoldDB" id="A0A7T8KC72"/>
<feature type="region of interest" description="Disordered" evidence="1">
    <location>
        <begin position="1"/>
        <end position="66"/>
    </location>
</feature>
<reference evidence="3" key="1">
    <citation type="submission" date="2021-01" db="EMBL/GenBank/DDBJ databases">
        <title>Caligus Genome Assembly.</title>
        <authorList>
            <person name="Gallardo-Escarate C."/>
        </authorList>
    </citation>
    <scope>NUCLEOTIDE SEQUENCE [LARGE SCALE GENOMIC DNA]</scope>
</reference>
<keyword evidence="3" id="KW-1185">Reference proteome</keyword>
<evidence type="ECO:0000256" key="1">
    <source>
        <dbReference type="SAM" id="MobiDB-lite"/>
    </source>
</evidence>
<feature type="compositionally biased region" description="Polar residues" evidence="1">
    <location>
        <begin position="27"/>
        <end position="38"/>
    </location>
</feature>
<feature type="compositionally biased region" description="Low complexity" evidence="1">
    <location>
        <begin position="47"/>
        <end position="57"/>
    </location>
</feature>
<dbReference type="Proteomes" id="UP000595437">
    <property type="component" value="Chromosome 3"/>
</dbReference>
<evidence type="ECO:0000313" key="3">
    <source>
        <dbReference type="Proteomes" id="UP000595437"/>
    </source>
</evidence>
<dbReference type="EMBL" id="CP045892">
    <property type="protein sequence ID" value="QQP53218.1"/>
    <property type="molecule type" value="Genomic_DNA"/>
</dbReference>
<feature type="non-terminal residue" evidence="2">
    <location>
        <position position="1"/>
    </location>
</feature>
<proteinExistence type="predicted"/>
<organism evidence="2 3">
    <name type="scientific">Caligus rogercresseyi</name>
    <name type="common">Sea louse</name>
    <dbReference type="NCBI Taxonomy" id="217165"/>
    <lineage>
        <taxon>Eukaryota</taxon>
        <taxon>Metazoa</taxon>
        <taxon>Ecdysozoa</taxon>
        <taxon>Arthropoda</taxon>
        <taxon>Crustacea</taxon>
        <taxon>Multicrustacea</taxon>
        <taxon>Hexanauplia</taxon>
        <taxon>Copepoda</taxon>
        <taxon>Siphonostomatoida</taxon>
        <taxon>Caligidae</taxon>
        <taxon>Caligus</taxon>
    </lineage>
</organism>
<gene>
    <name evidence="2" type="ORF">FKW44_005615</name>
</gene>
<accession>A0A7T8KC72</accession>
<protein>
    <submittedName>
        <fullName evidence="2">Uncharacterized protein</fullName>
    </submittedName>
</protein>
<name>A0A7T8KC72_CALRO</name>
<sequence>NLPNQPQNHHKTPNHKPLTTKPPIPNRPTTIQPTTELPKTTRRRFPSKGSFFSGKISSKGKRNRRQ</sequence>
<evidence type="ECO:0000313" key="2">
    <source>
        <dbReference type="EMBL" id="QQP53218.1"/>
    </source>
</evidence>